<gene>
    <name evidence="1" type="ORF">MYCFIDRAFT_210618</name>
</gene>
<organism evidence="1 2">
    <name type="scientific">Pseudocercospora fijiensis (strain CIRAD86)</name>
    <name type="common">Black leaf streak disease fungus</name>
    <name type="synonym">Mycosphaerella fijiensis</name>
    <dbReference type="NCBI Taxonomy" id="383855"/>
    <lineage>
        <taxon>Eukaryota</taxon>
        <taxon>Fungi</taxon>
        <taxon>Dikarya</taxon>
        <taxon>Ascomycota</taxon>
        <taxon>Pezizomycotina</taxon>
        <taxon>Dothideomycetes</taxon>
        <taxon>Dothideomycetidae</taxon>
        <taxon>Mycosphaerellales</taxon>
        <taxon>Mycosphaerellaceae</taxon>
        <taxon>Pseudocercospora</taxon>
    </lineage>
</organism>
<dbReference type="RefSeq" id="XP_007923955.1">
    <property type="nucleotide sequence ID" value="XM_007925764.1"/>
</dbReference>
<proteinExistence type="predicted"/>
<keyword evidence="2" id="KW-1185">Reference proteome</keyword>
<evidence type="ECO:0000313" key="2">
    <source>
        <dbReference type="Proteomes" id="UP000016932"/>
    </source>
</evidence>
<dbReference type="KEGG" id="pfj:MYCFIDRAFT_210618"/>
<dbReference type="EMBL" id="KB446556">
    <property type="protein sequence ID" value="EME86806.1"/>
    <property type="molecule type" value="Genomic_DNA"/>
</dbReference>
<dbReference type="VEuPathDB" id="FungiDB:MYCFIDRAFT_210618"/>
<dbReference type="Proteomes" id="UP000016932">
    <property type="component" value="Unassembled WGS sequence"/>
</dbReference>
<name>M3AQD0_PSEFD</name>
<dbReference type="GeneID" id="19337143"/>
<evidence type="ECO:0000313" key="1">
    <source>
        <dbReference type="EMBL" id="EME86806.1"/>
    </source>
</evidence>
<reference evidence="1 2" key="1">
    <citation type="journal article" date="2012" name="PLoS Pathog.">
        <title>Diverse lifestyles and strategies of plant pathogenesis encoded in the genomes of eighteen Dothideomycetes fungi.</title>
        <authorList>
            <person name="Ohm R.A."/>
            <person name="Feau N."/>
            <person name="Henrissat B."/>
            <person name="Schoch C.L."/>
            <person name="Horwitz B.A."/>
            <person name="Barry K.W."/>
            <person name="Condon B.J."/>
            <person name="Copeland A.C."/>
            <person name="Dhillon B."/>
            <person name="Glaser F."/>
            <person name="Hesse C.N."/>
            <person name="Kosti I."/>
            <person name="LaButti K."/>
            <person name="Lindquist E.A."/>
            <person name="Lucas S."/>
            <person name="Salamov A.A."/>
            <person name="Bradshaw R.E."/>
            <person name="Ciuffetti L."/>
            <person name="Hamelin R.C."/>
            <person name="Kema G.H.J."/>
            <person name="Lawrence C."/>
            <person name="Scott J.A."/>
            <person name="Spatafora J.W."/>
            <person name="Turgeon B.G."/>
            <person name="de Wit P.J.G.M."/>
            <person name="Zhong S."/>
            <person name="Goodwin S.B."/>
            <person name="Grigoriev I.V."/>
        </authorList>
    </citation>
    <scope>NUCLEOTIDE SEQUENCE [LARGE SCALE GENOMIC DNA]</scope>
    <source>
        <strain evidence="1 2">CIRAD86</strain>
    </source>
</reference>
<dbReference type="HOGENOM" id="CLU_2307242_0_0_1"/>
<accession>M3AQD0</accession>
<dbReference type="AlphaFoldDB" id="M3AQD0"/>
<sequence>MAGANSYYVAATSARTAQQLHHFMISTSTAPAYQQSGIDTHSSWHHNIFNKPESRRLQTSKPPLCIFTQRPLISQCLVEKTRNEDAPRKFHRKIEPKDTG</sequence>
<protein>
    <submittedName>
        <fullName evidence="1">Uncharacterized protein</fullName>
    </submittedName>
</protein>